<dbReference type="HOGENOM" id="CLU_2771997_0_0_9"/>
<organism evidence="1 2">
    <name type="scientific">Clostridium botulinum B2 450</name>
    <dbReference type="NCBI Taxonomy" id="1379739"/>
    <lineage>
        <taxon>Bacteria</taxon>
        <taxon>Bacillati</taxon>
        <taxon>Bacillota</taxon>
        <taxon>Clostridia</taxon>
        <taxon>Eubacteriales</taxon>
        <taxon>Clostridiaceae</taxon>
        <taxon>Clostridium</taxon>
    </lineage>
</organism>
<dbReference type="EMBL" id="JXSU01000007">
    <property type="protein sequence ID" value="KIS25033.1"/>
    <property type="molecule type" value="Genomic_DNA"/>
</dbReference>
<sequence length="79" mass="9408">MPEDLINKDKSDVCTYAVDPGALRPCVFKYVYIWLDNGNSFWAWLTYVGRKSASGWRWNSQRWVYFGVDLNCIDYFECY</sequence>
<dbReference type="PATRIC" id="fig|1379739.3.peg.3182"/>
<accession>A0A0D1A2M0</accession>
<proteinExistence type="predicted"/>
<evidence type="ECO:0008006" key="3">
    <source>
        <dbReference type="Google" id="ProtNLM"/>
    </source>
</evidence>
<evidence type="ECO:0000313" key="1">
    <source>
        <dbReference type="EMBL" id="KIS25033.1"/>
    </source>
</evidence>
<comment type="caution">
    <text evidence="1">The sequence shown here is derived from an EMBL/GenBank/DDBJ whole genome shotgun (WGS) entry which is preliminary data.</text>
</comment>
<dbReference type="Proteomes" id="UP000032250">
    <property type="component" value="Unassembled WGS sequence"/>
</dbReference>
<dbReference type="AlphaFoldDB" id="A0A0D1A2M0"/>
<protein>
    <recommendedName>
        <fullName evidence="3">Transporter</fullName>
    </recommendedName>
</protein>
<reference evidence="1 2" key="1">
    <citation type="submission" date="2014-06" db="EMBL/GenBank/DDBJ databases">
        <title>Genome characterization of distinct group I Clostridium botulinum lineages.</title>
        <authorList>
            <person name="Giordani F."/>
            <person name="Anselmo A."/>
            <person name="Fillo S."/>
            <person name="Palozzi A.M."/>
            <person name="Fortunato A."/>
            <person name="Gentile B."/>
            <person name="Ciammaruconi A."/>
            <person name="Anniballi F."/>
            <person name="De Medici D."/>
            <person name="Lista F."/>
        </authorList>
    </citation>
    <scope>NUCLEOTIDE SEQUENCE [LARGE SCALE GENOMIC DNA]</scope>
    <source>
        <strain evidence="1 2">B2 450</strain>
    </source>
</reference>
<name>A0A0D1A2M0_CLOBO</name>
<evidence type="ECO:0000313" key="2">
    <source>
        <dbReference type="Proteomes" id="UP000032250"/>
    </source>
</evidence>
<gene>
    <name evidence="1" type="ORF">N495_13945</name>
</gene>